<dbReference type="SMART" id="SM01177">
    <property type="entry name" value="DUF4210"/>
    <property type="match status" value="1"/>
</dbReference>
<dbReference type="Proteomes" id="UP001174677">
    <property type="component" value="Unassembled WGS sequence"/>
</dbReference>
<dbReference type="InterPro" id="IPR033473">
    <property type="entry name" value="Atos-like_C"/>
</dbReference>
<dbReference type="InterPro" id="IPR025261">
    <property type="entry name" value="Atos-like_cons_dom"/>
</dbReference>
<dbReference type="EMBL" id="JARPOI010000019">
    <property type="protein sequence ID" value="KAJ9132863.1"/>
    <property type="molecule type" value="Genomic_DNA"/>
</dbReference>
<name>A0ABQ9KC17_HEVBR</name>
<proteinExistence type="predicted"/>
<protein>
    <recommendedName>
        <fullName evidence="1">Atos-like conserved domain-containing protein</fullName>
    </recommendedName>
</protein>
<organism evidence="2 3">
    <name type="scientific">Hevea brasiliensis</name>
    <name type="common">Para rubber tree</name>
    <name type="synonym">Siphonia brasiliensis</name>
    <dbReference type="NCBI Taxonomy" id="3981"/>
    <lineage>
        <taxon>Eukaryota</taxon>
        <taxon>Viridiplantae</taxon>
        <taxon>Streptophyta</taxon>
        <taxon>Embryophyta</taxon>
        <taxon>Tracheophyta</taxon>
        <taxon>Spermatophyta</taxon>
        <taxon>Magnoliopsida</taxon>
        <taxon>eudicotyledons</taxon>
        <taxon>Gunneridae</taxon>
        <taxon>Pentapetalae</taxon>
        <taxon>rosids</taxon>
        <taxon>fabids</taxon>
        <taxon>Malpighiales</taxon>
        <taxon>Euphorbiaceae</taxon>
        <taxon>Crotonoideae</taxon>
        <taxon>Micrandreae</taxon>
        <taxon>Hevea</taxon>
    </lineage>
</organism>
<comment type="caution">
    <text evidence="2">The sequence shown here is derived from an EMBL/GenBank/DDBJ whole genome shotgun (WGS) entry which is preliminary data.</text>
</comment>
<dbReference type="Pfam" id="PF13889">
    <property type="entry name" value="Chromosome_seg"/>
    <property type="match status" value="1"/>
</dbReference>
<sequence length="673" mass="73301">MGLPQVSSADDTNEDPAALLGSFFQSPPRFAGVSTCDLDGLHGGNISQTVGDTLSSSLGDFQSKTALERSKFPENSLRFGGEIDATSHVNGMITGSADKIGRITPKSGRNIQDPASRIIGFESRGASSLNNGFEGFSADRPNSSSVTSLTVNEGELAGPLVRKRLLSPLNSMLSAGQFDGDNLDIGCHASQESHEGRYQSKAISLSSGKAISPLSLSPLGPKFCERIKTPEGCKNVKNRKEDCCSNLENIEQSLDKHNPDIIFAPGEADFRITSRSFEDIDLFHKEFCLSSLEGATDSCSLFRELAPSQSARFIRSLSSLPVHRSLVGSFEESLLSGRFISGKFTQRIDGFLAVLSITGGNFSPQSQKLPFSVTSVDGDCHLLYYASIDLFGNSSNKHRGQKLKRGLSNDDSQAVRSRFRIPMKGRVQLVLSNPEKTPLHTFLCNYDLSDMPAGTKTFLRQKVTLASSGTTLSELNHGHVGLDTKMKDKVTSVSQKNHPVNTVASISQNIEVKRIECYDVDSIDTQNCPKQSCCEGKASVDSFTLDNDGSNGNCQGTSKECTGVDTCIGIDRRSTHGCSKINDNAHGGALRYALHLRFLCPSPKMSSRSVQRCKSDPASVPQKTHLDAEGDRRFYLYNDLRVVFPQRHSDADEGKLNVEYHFPEDPRYFDISN</sequence>
<evidence type="ECO:0000259" key="1">
    <source>
        <dbReference type="SMART" id="SM01177"/>
    </source>
</evidence>
<feature type="domain" description="Atos-like conserved" evidence="1">
    <location>
        <begin position="326"/>
        <end position="385"/>
    </location>
</feature>
<gene>
    <name evidence="2" type="ORF">P3X46_033689</name>
</gene>
<dbReference type="InterPro" id="IPR051506">
    <property type="entry name" value="ATOS_Transcription_Regulators"/>
</dbReference>
<dbReference type="PANTHER" id="PTHR13199">
    <property type="entry name" value="GH03947P"/>
    <property type="match status" value="1"/>
</dbReference>
<evidence type="ECO:0000313" key="2">
    <source>
        <dbReference type="EMBL" id="KAJ9132863.1"/>
    </source>
</evidence>
<evidence type="ECO:0000313" key="3">
    <source>
        <dbReference type="Proteomes" id="UP001174677"/>
    </source>
</evidence>
<reference evidence="2 3" key="1">
    <citation type="journal article" date="2023" name="Plant Biotechnol. J.">
        <title>Chromosome-level wild Hevea brasiliensis genome provides new tools for genomic-assisted breeding and valuable loci to elevate rubber yield.</title>
        <authorList>
            <person name="Cheng H."/>
            <person name="Song X."/>
            <person name="Hu Y."/>
            <person name="Wu T."/>
            <person name="Yang Q."/>
            <person name="An Z."/>
            <person name="Feng S."/>
            <person name="Deng Z."/>
            <person name="Wu W."/>
            <person name="Zeng X."/>
            <person name="Tu M."/>
            <person name="Wang X."/>
            <person name="Huang H."/>
        </authorList>
    </citation>
    <scope>NUCLEOTIDE SEQUENCE [LARGE SCALE GENOMIC DNA]</scope>
    <source>
        <strain evidence="2">MT/VB/25A 57/8</strain>
    </source>
</reference>
<accession>A0ABQ9KC17</accession>
<keyword evidence="3" id="KW-1185">Reference proteome</keyword>
<dbReference type="PANTHER" id="PTHR13199:SF23">
    <property type="entry name" value="MEIOSIS CHROMOSOME SEGREGATION FAMILY PROTEIN"/>
    <property type="match status" value="1"/>
</dbReference>